<evidence type="ECO:0000256" key="1">
    <source>
        <dbReference type="ARBA" id="ARBA00022630"/>
    </source>
</evidence>
<evidence type="ECO:0000259" key="5">
    <source>
        <dbReference type="Pfam" id="PF00296"/>
    </source>
</evidence>
<keyword evidence="3" id="KW-0560">Oxidoreductase</keyword>
<dbReference type="PANTHER" id="PTHR42847:SF4">
    <property type="entry name" value="ALKANESULFONATE MONOOXYGENASE-RELATED"/>
    <property type="match status" value="1"/>
</dbReference>
<accession>A0AAE9Y738</accession>
<name>A0AAE9Y738_9ACTN</name>
<evidence type="ECO:0000313" key="6">
    <source>
        <dbReference type="EMBL" id="WCO66856.1"/>
    </source>
</evidence>
<feature type="domain" description="Luciferase-like" evidence="5">
    <location>
        <begin position="16"/>
        <end position="193"/>
    </location>
</feature>
<keyword evidence="7" id="KW-1185">Reference proteome</keyword>
<dbReference type="AlphaFoldDB" id="A0AAE9Y738"/>
<dbReference type="Proteomes" id="UP001216390">
    <property type="component" value="Chromosome"/>
</dbReference>
<dbReference type="RefSeq" id="WP_272736378.1">
    <property type="nucleotide sequence ID" value="NZ_CP116942.1"/>
</dbReference>
<dbReference type="GO" id="GO:0008726">
    <property type="term" value="F:alkanesulfonate monooxygenase activity"/>
    <property type="evidence" value="ECO:0007669"/>
    <property type="project" value="TreeGrafter"/>
</dbReference>
<evidence type="ECO:0000256" key="3">
    <source>
        <dbReference type="ARBA" id="ARBA00023002"/>
    </source>
</evidence>
<evidence type="ECO:0000256" key="2">
    <source>
        <dbReference type="ARBA" id="ARBA00022643"/>
    </source>
</evidence>
<keyword evidence="2" id="KW-0288">FMN</keyword>
<organism evidence="6 7">
    <name type="scientific">Iamia majanohamensis</name>
    <dbReference type="NCBI Taxonomy" id="467976"/>
    <lineage>
        <taxon>Bacteria</taxon>
        <taxon>Bacillati</taxon>
        <taxon>Actinomycetota</taxon>
        <taxon>Acidimicrobiia</taxon>
        <taxon>Acidimicrobiales</taxon>
        <taxon>Iamiaceae</taxon>
        <taxon>Iamia</taxon>
    </lineage>
</organism>
<dbReference type="SUPFAM" id="SSF51679">
    <property type="entry name" value="Bacterial luciferase-like"/>
    <property type="match status" value="1"/>
</dbReference>
<dbReference type="EMBL" id="CP116942">
    <property type="protein sequence ID" value="WCO66856.1"/>
    <property type="molecule type" value="Genomic_DNA"/>
</dbReference>
<dbReference type="InterPro" id="IPR019923">
    <property type="entry name" value="Lucif-like_OxRdtase_MSMEG_2516"/>
</dbReference>
<dbReference type="GO" id="GO:0046306">
    <property type="term" value="P:alkanesulfonate catabolic process"/>
    <property type="evidence" value="ECO:0007669"/>
    <property type="project" value="TreeGrafter"/>
</dbReference>
<dbReference type="InterPro" id="IPR011251">
    <property type="entry name" value="Luciferase-like_dom"/>
</dbReference>
<dbReference type="InterPro" id="IPR050172">
    <property type="entry name" value="SsuD_RutA_monooxygenase"/>
</dbReference>
<dbReference type="Gene3D" id="3.20.20.30">
    <property type="entry name" value="Luciferase-like domain"/>
    <property type="match status" value="1"/>
</dbReference>
<evidence type="ECO:0000313" key="7">
    <source>
        <dbReference type="Proteomes" id="UP001216390"/>
    </source>
</evidence>
<sequence>MPSHPRPFRFGVQCSSPPEVDARSWAALARRLEDLGVHRMTVSDHLDDQLAPIASLMAAADATTTLRLGALVLCNDYRHPVVMAKEAATLDVLSDGRFELGLGAGWMTSDYLQAGIPFDPAPERIARLEEAITIVRGLFSGEPVTFAGDHYRVDGMTGSPAPRQSPLPLLVGGGGRKVLELAGRHADIVGLNPRLPGGVIDASVGPDATAAATERKLGWVRAAAGDRFAELEIQTRIHLVAITDDRRGTADALAEGFGLSPDEALASPHALCGTPEQVADDLEERRERFGISAIGLSLGDLDAMEPVIARLAGT</sequence>
<reference evidence="6" key="1">
    <citation type="submission" date="2023-01" db="EMBL/GenBank/DDBJ databases">
        <title>The diversity of Class Acidimicrobiia in South China Sea sediment environments and the proposal of Iamia marina sp. nov., a novel species of the genus Iamia.</title>
        <authorList>
            <person name="He Y."/>
            <person name="Tian X."/>
        </authorList>
    </citation>
    <scope>NUCLEOTIDE SEQUENCE</scope>
    <source>
        <strain evidence="6">DSM 19957</strain>
    </source>
</reference>
<keyword evidence="4" id="KW-0503">Monooxygenase</keyword>
<dbReference type="PANTHER" id="PTHR42847">
    <property type="entry name" value="ALKANESULFONATE MONOOXYGENASE"/>
    <property type="match status" value="1"/>
</dbReference>
<evidence type="ECO:0000256" key="4">
    <source>
        <dbReference type="ARBA" id="ARBA00023033"/>
    </source>
</evidence>
<protein>
    <submittedName>
        <fullName evidence="6">LLM class F420-dependent oxidoreductase</fullName>
    </submittedName>
</protein>
<gene>
    <name evidence="6" type="ORF">PO878_20400</name>
</gene>
<proteinExistence type="predicted"/>
<dbReference type="KEGG" id="ima:PO878_20400"/>
<dbReference type="Pfam" id="PF00296">
    <property type="entry name" value="Bac_luciferase"/>
    <property type="match status" value="1"/>
</dbReference>
<keyword evidence="1" id="KW-0285">Flavoprotein</keyword>
<dbReference type="InterPro" id="IPR036661">
    <property type="entry name" value="Luciferase-like_sf"/>
</dbReference>
<dbReference type="NCBIfam" id="TIGR03621">
    <property type="entry name" value="F420_MSMEG_2516"/>
    <property type="match status" value="1"/>
</dbReference>